<sequence>MDTLHRTRRSAFHRYRCGLPYLEDGYTTSRNRRFGYSQLPDTTLHCQSYSASNLYNPVLAVLACRHRGNPALYALSAQGKIFFDSFFFMGGYLT</sequence>
<name>A0A7D4KIJ1_9BACT</name>
<dbReference type="EMBL" id="CP054011">
    <property type="protein sequence ID" value="QKH89101.1"/>
    <property type="molecule type" value="Genomic_DNA"/>
</dbReference>
<evidence type="ECO:0000313" key="1">
    <source>
        <dbReference type="EMBL" id="QKH89101.1"/>
    </source>
</evidence>
<organism evidence="1 2">
    <name type="scientific">Prevotella melaninogenica</name>
    <dbReference type="NCBI Taxonomy" id="28132"/>
    <lineage>
        <taxon>Bacteria</taxon>
        <taxon>Pseudomonadati</taxon>
        <taxon>Bacteroidota</taxon>
        <taxon>Bacteroidia</taxon>
        <taxon>Bacteroidales</taxon>
        <taxon>Prevotellaceae</taxon>
        <taxon>Prevotella</taxon>
    </lineage>
</organism>
<accession>A0A7D4KIJ1</accession>
<proteinExistence type="predicted"/>
<dbReference type="AlphaFoldDB" id="A0A7D4KIJ1"/>
<protein>
    <submittedName>
        <fullName evidence="1">Uncharacterized protein</fullName>
    </submittedName>
</protein>
<dbReference type="Proteomes" id="UP000500843">
    <property type="component" value="Chromosome 2"/>
</dbReference>
<evidence type="ECO:0000313" key="2">
    <source>
        <dbReference type="Proteomes" id="UP000500843"/>
    </source>
</evidence>
<reference evidence="1 2" key="1">
    <citation type="submission" date="2020-05" db="EMBL/GenBank/DDBJ databases">
        <title>FDA dAtabase for Regulatory Grade micrObial Sequences (FDA-ARGOS): Supporting development and validation of Infectious Disease Dx tests.</title>
        <authorList>
            <person name="Moreno J."/>
            <person name="Tallon L."/>
            <person name="Sadzewicz L."/>
            <person name="Zhao X."/>
            <person name="Vavikolanu K."/>
            <person name="Mehta A."/>
            <person name="Aluvathingal J."/>
            <person name="Nadendla S."/>
            <person name="Myers T."/>
            <person name="Yan Y."/>
            <person name="Sichtig H."/>
        </authorList>
    </citation>
    <scope>NUCLEOTIDE SEQUENCE [LARGE SCALE GENOMIC DNA]</scope>
    <source>
        <strain evidence="1 2">FDAARGOS_760</strain>
    </source>
</reference>
<gene>
    <name evidence="1" type="ORF">FIU21_09145</name>
</gene>